<evidence type="ECO:0000256" key="1">
    <source>
        <dbReference type="SAM" id="MobiDB-lite"/>
    </source>
</evidence>
<protein>
    <submittedName>
        <fullName evidence="2">Uncharacterized protein</fullName>
    </submittedName>
</protein>
<dbReference type="EMBL" id="JACHDB010000001">
    <property type="protein sequence ID" value="MBB5431379.1"/>
    <property type="molecule type" value="Genomic_DNA"/>
</dbReference>
<dbReference type="RefSeq" id="WP_184391003.1">
    <property type="nucleotide sequence ID" value="NZ_JACHDB010000001.1"/>
</dbReference>
<reference evidence="2 3" key="1">
    <citation type="submission" date="2020-08" db="EMBL/GenBank/DDBJ databases">
        <title>Sequencing the genomes of 1000 actinobacteria strains.</title>
        <authorList>
            <person name="Klenk H.-P."/>
        </authorList>
    </citation>
    <scope>NUCLEOTIDE SEQUENCE [LARGE SCALE GENOMIC DNA]</scope>
    <source>
        <strain evidence="2 3">DSM 44551</strain>
    </source>
</reference>
<accession>A0A7W8VCY5</accession>
<dbReference type="Proteomes" id="UP000572635">
    <property type="component" value="Unassembled WGS sequence"/>
</dbReference>
<sequence>MDPTTASAAEVSAYQEGFTAGSTWSARRIAEKLRAARLPDAAEIAEDTVAPAPHGWAASPRRTP</sequence>
<gene>
    <name evidence="2" type="ORF">HDA36_001463</name>
</gene>
<comment type="caution">
    <text evidence="2">The sequence shown here is derived from an EMBL/GenBank/DDBJ whole genome shotgun (WGS) entry which is preliminary data.</text>
</comment>
<name>A0A7W8VCY5_9ACTN</name>
<dbReference type="AlphaFoldDB" id="A0A7W8VCY5"/>
<proteinExistence type="predicted"/>
<evidence type="ECO:0000313" key="3">
    <source>
        <dbReference type="Proteomes" id="UP000572635"/>
    </source>
</evidence>
<organism evidence="2 3">
    <name type="scientific">Nocardiopsis composta</name>
    <dbReference type="NCBI Taxonomy" id="157465"/>
    <lineage>
        <taxon>Bacteria</taxon>
        <taxon>Bacillati</taxon>
        <taxon>Actinomycetota</taxon>
        <taxon>Actinomycetes</taxon>
        <taxon>Streptosporangiales</taxon>
        <taxon>Nocardiopsidaceae</taxon>
        <taxon>Nocardiopsis</taxon>
    </lineage>
</organism>
<feature type="region of interest" description="Disordered" evidence="1">
    <location>
        <begin position="45"/>
        <end position="64"/>
    </location>
</feature>
<evidence type="ECO:0000313" key="2">
    <source>
        <dbReference type="EMBL" id="MBB5431379.1"/>
    </source>
</evidence>
<keyword evidence="3" id="KW-1185">Reference proteome</keyword>